<name>A0A974NK02_PERPY</name>
<evidence type="ECO:0000313" key="2">
    <source>
        <dbReference type="Proteomes" id="UP000595254"/>
    </source>
</evidence>
<reference evidence="1 2" key="1">
    <citation type="submission" date="2021-01" db="EMBL/GenBank/DDBJ databases">
        <title>FDA dAtabase for Regulatory Grade micrObial Sequences (FDA-ARGOS): Supporting development and validation of Infectious Disease Dx tests.</title>
        <authorList>
            <person name="Nelson B."/>
            <person name="Plummer A."/>
            <person name="Tallon L."/>
            <person name="Sadzewicz L."/>
            <person name="Zhao X."/>
            <person name="Boylan J."/>
            <person name="Ott S."/>
            <person name="Bowen H."/>
            <person name="Vavikolanu K."/>
            <person name="Mehta A."/>
            <person name="Aluvathingal J."/>
            <person name="Nadendla S."/>
            <person name="Myers T."/>
            <person name="Yan Y."/>
            <person name="Sichtig H."/>
        </authorList>
    </citation>
    <scope>NUCLEOTIDE SEQUENCE [LARGE SCALE GENOMIC DNA]</scope>
    <source>
        <strain evidence="1 2">FDAARGOS_1161</strain>
    </source>
</reference>
<dbReference type="AlphaFoldDB" id="A0A974NK02"/>
<evidence type="ECO:0000313" key="1">
    <source>
        <dbReference type="EMBL" id="QQS99084.1"/>
    </source>
</evidence>
<protein>
    <submittedName>
        <fullName evidence="1">YwmB family TATA-box binding protein</fullName>
    </submittedName>
</protein>
<accession>A0A974NK02</accession>
<organism evidence="1 2">
    <name type="scientific">Peribacillus psychrosaccharolyticus</name>
    <name type="common">Bacillus psychrosaccharolyticus</name>
    <dbReference type="NCBI Taxonomy" id="1407"/>
    <lineage>
        <taxon>Bacteria</taxon>
        <taxon>Bacillati</taxon>
        <taxon>Bacillota</taxon>
        <taxon>Bacilli</taxon>
        <taxon>Bacillales</taxon>
        <taxon>Bacillaceae</taxon>
        <taxon>Peribacillus</taxon>
    </lineage>
</organism>
<dbReference type="Gene3D" id="3.30.2030.10">
    <property type="entry name" value="YwmB-like"/>
    <property type="match status" value="1"/>
</dbReference>
<proteinExistence type="predicted"/>
<keyword evidence="2" id="KW-1185">Reference proteome</keyword>
<gene>
    <name evidence="1" type="ORF">I6J18_15710</name>
</gene>
<dbReference type="EMBL" id="CP068053">
    <property type="protein sequence ID" value="QQS99084.1"/>
    <property type="molecule type" value="Genomic_DNA"/>
</dbReference>
<dbReference type="SUPFAM" id="SSF143842">
    <property type="entry name" value="YwmB-like"/>
    <property type="match status" value="1"/>
</dbReference>
<dbReference type="KEGG" id="ppsr:I6J18_15710"/>
<dbReference type="Pfam" id="PF08680">
    <property type="entry name" value="DUF1779"/>
    <property type="match status" value="1"/>
</dbReference>
<dbReference type="InterPro" id="IPR036209">
    <property type="entry name" value="YwmB-like_sf"/>
</dbReference>
<dbReference type="RefSeq" id="WP_040375214.1">
    <property type="nucleotide sequence ID" value="NZ_CP068053.1"/>
</dbReference>
<sequence length="250" mass="28703">MSSNIKKMFSYIVILGLIAMLFGNSTIMAKDKTDIVTMTELIEKEENLTIESWSVYARERTLSIKDQHSFESEVNKLKADFPLFIWKHENNASGWKAIGTYTNAETKNKEIINLMSTRENNQMVTYIIYEVKGSHWDHEAKSFFTTTFEKRTDDIFREKPLIFSCIQGTISDTMDTVLTSEITRLLGVFKGKTIESMKEPNFISVSGQTSLFDQYLEKKHHLNLQLALRTEGLSGKTTFVVGTPIVTFEY</sequence>
<dbReference type="InterPro" id="IPR014794">
    <property type="entry name" value="DUF1779"/>
</dbReference>
<dbReference type="Proteomes" id="UP000595254">
    <property type="component" value="Chromosome"/>
</dbReference>
<dbReference type="Gene3D" id="3.30.360.40">
    <property type="entry name" value="YwmB-like"/>
    <property type="match status" value="1"/>
</dbReference>